<evidence type="ECO:0000256" key="5">
    <source>
        <dbReference type="ARBA" id="ARBA00038306"/>
    </source>
</evidence>
<dbReference type="SUPFAM" id="SSF103515">
    <property type="entry name" value="Autotransporter"/>
    <property type="match status" value="1"/>
</dbReference>
<dbReference type="EMBL" id="JBHUIW010000026">
    <property type="protein sequence ID" value="MFD2184275.1"/>
    <property type="molecule type" value="Genomic_DNA"/>
</dbReference>
<dbReference type="InterPro" id="IPR011250">
    <property type="entry name" value="OMP/PagP_B-barrel"/>
</dbReference>
<feature type="domain" description="Autotransporter" evidence="8">
    <location>
        <begin position="91"/>
        <end position="401"/>
    </location>
</feature>
<accession>A0ABW5AQ12</accession>
<dbReference type="PROSITE" id="PS51208">
    <property type="entry name" value="AUTOTRANSPORTER"/>
    <property type="match status" value="1"/>
</dbReference>
<dbReference type="PANTHER" id="PTHR34001:SF3">
    <property type="entry name" value="BLL7405 PROTEIN"/>
    <property type="match status" value="1"/>
</dbReference>
<comment type="similarity">
    <text evidence="5">Belongs to the Omp25/RopB family.</text>
</comment>
<dbReference type="Pfam" id="PF03797">
    <property type="entry name" value="Autotransporter"/>
    <property type="match status" value="1"/>
</dbReference>
<evidence type="ECO:0000256" key="7">
    <source>
        <dbReference type="SAM" id="SignalP"/>
    </source>
</evidence>
<comment type="subcellular location">
    <subcellularLocation>
        <location evidence="1">Cell outer membrane</location>
    </subcellularLocation>
</comment>
<dbReference type="Gene3D" id="2.40.128.130">
    <property type="entry name" value="Autotransporter beta-domain"/>
    <property type="match status" value="1"/>
</dbReference>
<evidence type="ECO:0000313" key="10">
    <source>
        <dbReference type="Proteomes" id="UP001597314"/>
    </source>
</evidence>
<feature type="chain" id="PRO_5045929860" evidence="7">
    <location>
        <begin position="35"/>
        <end position="653"/>
    </location>
</feature>
<feature type="region of interest" description="Disordered" evidence="6">
    <location>
        <begin position="81"/>
        <end position="111"/>
    </location>
</feature>
<feature type="compositionally biased region" description="Gly residues" evidence="6">
    <location>
        <begin position="93"/>
        <end position="103"/>
    </location>
</feature>
<dbReference type="PANTHER" id="PTHR34001">
    <property type="entry name" value="BLL7405 PROTEIN"/>
    <property type="match status" value="1"/>
</dbReference>
<evidence type="ECO:0000256" key="3">
    <source>
        <dbReference type="ARBA" id="ARBA00023136"/>
    </source>
</evidence>
<evidence type="ECO:0000313" key="9">
    <source>
        <dbReference type="EMBL" id="MFD2184275.1"/>
    </source>
</evidence>
<protein>
    <submittedName>
        <fullName evidence="9">Outer membrane beta-barrel protein</fullName>
    </submittedName>
</protein>
<dbReference type="SUPFAM" id="SSF56925">
    <property type="entry name" value="OMPA-like"/>
    <property type="match status" value="1"/>
</dbReference>
<evidence type="ECO:0000256" key="4">
    <source>
        <dbReference type="ARBA" id="ARBA00023237"/>
    </source>
</evidence>
<dbReference type="InterPro" id="IPR051692">
    <property type="entry name" value="OMP-like"/>
</dbReference>
<feature type="signal peptide" evidence="7">
    <location>
        <begin position="1"/>
        <end position="34"/>
    </location>
</feature>
<dbReference type="InterPro" id="IPR027385">
    <property type="entry name" value="Beta-barrel_OMP"/>
</dbReference>
<evidence type="ECO:0000256" key="1">
    <source>
        <dbReference type="ARBA" id="ARBA00004442"/>
    </source>
</evidence>
<name>A0ABW5AQ12_9BRAD</name>
<dbReference type="SMART" id="SM00869">
    <property type="entry name" value="Autotransporter"/>
    <property type="match status" value="1"/>
</dbReference>
<keyword evidence="4" id="KW-0998">Cell outer membrane</keyword>
<evidence type="ECO:0000259" key="8">
    <source>
        <dbReference type="PROSITE" id="PS51208"/>
    </source>
</evidence>
<gene>
    <name evidence="9" type="ORF">ACFSOX_19140</name>
</gene>
<dbReference type="Pfam" id="PF13505">
    <property type="entry name" value="OMP_b-brl"/>
    <property type="match status" value="1"/>
</dbReference>
<organism evidence="9 10">
    <name type="scientific">Rhodoplanes azumiensis</name>
    <dbReference type="NCBI Taxonomy" id="1897628"/>
    <lineage>
        <taxon>Bacteria</taxon>
        <taxon>Pseudomonadati</taxon>
        <taxon>Pseudomonadota</taxon>
        <taxon>Alphaproteobacteria</taxon>
        <taxon>Hyphomicrobiales</taxon>
        <taxon>Nitrobacteraceae</taxon>
        <taxon>Rhodoplanes</taxon>
    </lineage>
</organism>
<dbReference type="RefSeq" id="WP_378479420.1">
    <property type="nucleotide sequence ID" value="NZ_JBHUIW010000026.1"/>
</dbReference>
<keyword evidence="2 7" id="KW-0732">Signal</keyword>
<keyword evidence="10" id="KW-1185">Reference proteome</keyword>
<dbReference type="InterPro" id="IPR036709">
    <property type="entry name" value="Autotransporte_beta_dom_sf"/>
</dbReference>
<proteinExistence type="inferred from homology"/>
<evidence type="ECO:0000256" key="6">
    <source>
        <dbReference type="SAM" id="MobiDB-lite"/>
    </source>
</evidence>
<evidence type="ECO:0000256" key="2">
    <source>
        <dbReference type="ARBA" id="ARBA00022729"/>
    </source>
</evidence>
<reference evidence="10" key="1">
    <citation type="journal article" date="2019" name="Int. J. Syst. Evol. Microbiol.">
        <title>The Global Catalogue of Microorganisms (GCM) 10K type strain sequencing project: providing services to taxonomists for standard genome sequencing and annotation.</title>
        <authorList>
            <consortium name="The Broad Institute Genomics Platform"/>
            <consortium name="The Broad Institute Genome Sequencing Center for Infectious Disease"/>
            <person name="Wu L."/>
            <person name="Ma J."/>
        </authorList>
    </citation>
    <scope>NUCLEOTIDE SEQUENCE [LARGE SCALE GENOMIC DNA]</scope>
    <source>
        <strain evidence="10">CGMCC 1.6774</strain>
    </source>
</reference>
<dbReference type="Gene3D" id="2.40.160.20">
    <property type="match status" value="1"/>
</dbReference>
<sequence length="653" mass="68275">MHIITSRSRIDRKRILLGSSALLVAMAMSGAAQAQCTNTSGGFATELLAAVTPAARGAAINSLVSVLNTSTSVYQAQTGSAFVSSPANPPPGENGGGVWGRALGGSVETKNSSTTNLTGTFRGGAFSGGIACDTETRQDFVGYQVGRDIAKLNWNGWNVHMGATAGYMSSRARDKTSDPVTPATFSSTTEVPFFGSYLAVTRGGFFADAQVRWDFYNMNLNDPANSMFGQGLNARGWSVGGGIGYNLALPNSWFIEPSAGFIYSKVEVDPLGLSGLNAAGIVTAIPGFVQVDDIKSELGRLSLRIGTNVATPYAALQPFITGSVFHEFAGDVTTRVASNANNFIDTAGVITTSRVGTYGQISGGVAGQVLNTGWLGYVRGDYRFGENIEGWALNGGLRYQFTPEPLQAALVGKSLVYKAPPAAVAAPVVWRGLYVGLNAGTIYGKNDYTESAFGTLYGSNLKFGGALLGGQAGYNFEYGKFVLGLEGDIAWSNTKGHGSNPIALVLTSGGFQATATGTALTDETTMDWFATITGRLGYAWDRTLLFVKGGLAAADVTQTISSNVTPVVLASPGSFSKIAMGWTVGVGAEYALSANWSAKAEYLYYDLGSNQYTGYTLLGSPVAVDTDVTGGLARIGLNYRFSPVPAAPVMAKY</sequence>
<comment type="caution">
    <text evidence="9">The sequence shown here is derived from an EMBL/GenBank/DDBJ whole genome shotgun (WGS) entry which is preliminary data.</text>
</comment>
<keyword evidence="3" id="KW-0472">Membrane</keyword>
<dbReference type="InterPro" id="IPR005546">
    <property type="entry name" value="Autotransporte_beta"/>
</dbReference>
<dbReference type="Proteomes" id="UP001597314">
    <property type="component" value="Unassembled WGS sequence"/>
</dbReference>